<keyword evidence="4 5" id="KW-0472">Membrane</keyword>
<dbReference type="RefSeq" id="WP_203537566.1">
    <property type="nucleotide sequence ID" value="NZ_JAESND010000003.1"/>
</dbReference>
<keyword evidence="3 5" id="KW-1133">Transmembrane helix</keyword>
<evidence type="ECO:0000256" key="3">
    <source>
        <dbReference type="ARBA" id="ARBA00022989"/>
    </source>
</evidence>
<feature type="transmembrane region" description="Helical" evidence="5">
    <location>
        <begin position="60"/>
        <end position="82"/>
    </location>
</feature>
<reference evidence="6 7" key="1">
    <citation type="submission" date="2021-01" db="EMBL/GenBank/DDBJ databases">
        <title>Draft Genome Sequence and Polyhydroxyalkanoate Biosynthetic Potential of Jeongeupia naejangsanensis Type Strain DSM 24253.</title>
        <authorList>
            <person name="Turrini P."/>
            <person name="Artuso I."/>
            <person name="Lugli G.A."/>
            <person name="Frangipani E."/>
            <person name="Ventura M."/>
            <person name="Visca P."/>
        </authorList>
    </citation>
    <scope>NUCLEOTIDE SEQUENCE [LARGE SCALE GENOMIC DNA]</scope>
    <source>
        <strain evidence="6 7">DSM 24253</strain>
    </source>
</reference>
<keyword evidence="2 5" id="KW-0812">Transmembrane</keyword>
<evidence type="ECO:0000256" key="1">
    <source>
        <dbReference type="ARBA" id="ARBA00004141"/>
    </source>
</evidence>
<evidence type="ECO:0008006" key="8">
    <source>
        <dbReference type="Google" id="ProtNLM"/>
    </source>
</evidence>
<proteinExistence type="predicted"/>
<evidence type="ECO:0000313" key="6">
    <source>
        <dbReference type="EMBL" id="MBM3115733.1"/>
    </source>
</evidence>
<gene>
    <name evidence="6" type="ORF">JMJ54_07820</name>
</gene>
<evidence type="ECO:0000313" key="7">
    <source>
        <dbReference type="Proteomes" id="UP000809431"/>
    </source>
</evidence>
<dbReference type="Pfam" id="PF04193">
    <property type="entry name" value="PQ-loop"/>
    <property type="match status" value="1"/>
</dbReference>
<protein>
    <recommendedName>
        <fullName evidence="8">PQ-loop repeat-containing protein</fullName>
    </recommendedName>
</protein>
<evidence type="ECO:0000256" key="5">
    <source>
        <dbReference type="SAM" id="Phobius"/>
    </source>
</evidence>
<accession>A0ABS2BKY6</accession>
<evidence type="ECO:0000256" key="2">
    <source>
        <dbReference type="ARBA" id="ARBA00022692"/>
    </source>
</evidence>
<dbReference type="InterPro" id="IPR006603">
    <property type="entry name" value="PQ-loop_rpt"/>
</dbReference>
<sequence>MQISVPLMTLGGYIPQWKKLIRSKSSKDISLRTWLIWMASTLFGTFYAVIQLLINGRGWPLIISTASTFLFVTITVGLVLVYRKGSLSFQVAKTG</sequence>
<dbReference type="Proteomes" id="UP000809431">
    <property type="component" value="Unassembled WGS sequence"/>
</dbReference>
<organism evidence="6 7">
    <name type="scientific">Jeongeupia naejangsanensis</name>
    <dbReference type="NCBI Taxonomy" id="613195"/>
    <lineage>
        <taxon>Bacteria</taxon>
        <taxon>Pseudomonadati</taxon>
        <taxon>Pseudomonadota</taxon>
        <taxon>Betaproteobacteria</taxon>
        <taxon>Neisseriales</taxon>
        <taxon>Chitinibacteraceae</taxon>
        <taxon>Jeongeupia</taxon>
    </lineage>
</organism>
<evidence type="ECO:0000256" key="4">
    <source>
        <dbReference type="ARBA" id="ARBA00023136"/>
    </source>
</evidence>
<dbReference type="Gene3D" id="1.20.1280.290">
    <property type="match status" value="1"/>
</dbReference>
<keyword evidence="7" id="KW-1185">Reference proteome</keyword>
<feature type="transmembrane region" description="Helical" evidence="5">
    <location>
        <begin position="34"/>
        <end position="54"/>
    </location>
</feature>
<dbReference type="EMBL" id="JAESND010000003">
    <property type="protein sequence ID" value="MBM3115733.1"/>
    <property type="molecule type" value="Genomic_DNA"/>
</dbReference>
<comment type="caution">
    <text evidence="6">The sequence shown here is derived from an EMBL/GenBank/DDBJ whole genome shotgun (WGS) entry which is preliminary data.</text>
</comment>
<name>A0ABS2BKY6_9NEIS</name>
<comment type="subcellular location">
    <subcellularLocation>
        <location evidence="1">Membrane</location>
        <topology evidence="1">Multi-pass membrane protein</topology>
    </subcellularLocation>
</comment>